<evidence type="ECO:0000256" key="1">
    <source>
        <dbReference type="SAM" id="MobiDB-lite"/>
    </source>
</evidence>
<feature type="domain" description="SpaA-like prealbumin fold" evidence="2">
    <location>
        <begin position="828"/>
        <end position="951"/>
    </location>
</feature>
<feature type="region of interest" description="Disordered" evidence="1">
    <location>
        <begin position="1036"/>
        <end position="1056"/>
    </location>
</feature>
<dbReference type="Gene3D" id="2.60.40.10">
    <property type="entry name" value="Immunoglobulins"/>
    <property type="match status" value="1"/>
</dbReference>
<proteinExistence type="predicted"/>
<feature type="region of interest" description="Disordered" evidence="1">
    <location>
        <begin position="405"/>
        <end position="428"/>
    </location>
</feature>
<evidence type="ECO:0000313" key="3">
    <source>
        <dbReference type="EMBL" id="XBP70640.1"/>
    </source>
</evidence>
<dbReference type="Gene3D" id="2.60.40.2030">
    <property type="match status" value="1"/>
</dbReference>
<gene>
    <name evidence="3" type="ORF">ABLV49_02040</name>
</gene>
<dbReference type="Pfam" id="PF20674">
    <property type="entry name" value="SpaA_3"/>
    <property type="match status" value="3"/>
</dbReference>
<reference evidence="3" key="1">
    <citation type="submission" date="2024-05" db="EMBL/GenBank/DDBJ databases">
        <authorList>
            <person name="Bunk B."/>
            <person name="Swiderski J."/>
            <person name="Sproer C."/>
            <person name="Thiel V."/>
        </authorList>
    </citation>
    <scope>NUCLEOTIDE SEQUENCE</scope>
    <source>
        <strain evidence="3">DSM 17735</strain>
    </source>
</reference>
<evidence type="ECO:0000259" key="2">
    <source>
        <dbReference type="Pfam" id="PF20674"/>
    </source>
</evidence>
<feature type="domain" description="SpaA-like prealbumin fold" evidence="2">
    <location>
        <begin position="385"/>
        <end position="499"/>
    </location>
</feature>
<dbReference type="RefSeq" id="WP_349279984.1">
    <property type="nucleotide sequence ID" value="NZ_CBCSCU010000008.1"/>
</dbReference>
<feature type="compositionally biased region" description="Polar residues" evidence="1">
    <location>
        <begin position="1036"/>
        <end position="1045"/>
    </location>
</feature>
<feature type="domain" description="SpaA-like prealbumin fold" evidence="2">
    <location>
        <begin position="504"/>
        <end position="630"/>
    </location>
</feature>
<dbReference type="InterPro" id="IPR038081">
    <property type="entry name" value="CalX-like_sf"/>
</dbReference>
<protein>
    <recommendedName>
        <fullName evidence="2">SpaA-like prealbumin fold domain-containing protein</fullName>
    </recommendedName>
</protein>
<dbReference type="InterPro" id="IPR013783">
    <property type="entry name" value="Ig-like_fold"/>
</dbReference>
<feature type="compositionally biased region" description="Low complexity" evidence="1">
    <location>
        <begin position="405"/>
        <end position="417"/>
    </location>
</feature>
<sequence length="1348" mass="136501">MQIAKFFRFLGLLLLLTAGSVQALAQGLMHLRRWGVAALALAVWFVLSPAQAQVQRSMVNPSFELPALGGSACYGFTSSPSMPGWTSTETTAADLSGSCTGETAGANAIEIWRSNFNGVLAFSGSQHVELNAHNPARLSQTICMQTGDTVSWAYSHRARVNPGNVIDVASFSVGSPTNTVNIARTDTNGVVSSTAGDCRSSSSITSQSCSGSTSSSWGRYTGTFTWQGSGGNQDIGFEATTGTSFGNFLDDVQFTLNPVIEFPSATLTSAESAGTVNFQLRIAGIVPSGGIAVPFTITGTATGGGVDYTLASTFTVPAGDYDVGSLVNVPVTLINDSLPEATETVIVTITPPTSSAPYRLGSTVTCGGTAIGSATLSITDDDVSVTLNKALVPVSNSGLFNLSITGGSPSPTGGTNPANNQGNGGSTGAVKVNPSTAITLTETAGTSTSLANYSTAFNCVDASAASVTVTGSGTSRSITTPALTASAAARTITCTYTNTSTLATITLNKALAGDRMAVSDQFSVAIRTGGVSGTVVSSTTNATTTGTMATVTAGTGTTGSYSAAVGTTYTLTEAAASGASLSNYSAALSCVDTAGVQTGLPSGVAFNPAVGYAITPVAGAALSCTITNTPIWVHPTTAPVISCSSDGNIFNTAYNGNPAGPAKTSGLDNVWERGATFGALEPTSWTLANVATTNPGWSAYSAFPASRFITHQANTDHTPLGNVDLWYRYVFTMDSSVVLSSFRLAMDFYADNSVQAIYVNGVPQSVAGVPDGNPYFALHYNLGNALSANLTTNWQAGTNTILVRVSSGPNAIGFMAKNAISAVCQSKVSLQKALGGLGRLAAADQFTVDIRTGGVSGTVVNSTTNSTTLGSGATVTAGSGNTGVYSSTAGTAYTLNEAMASGSASILTGYTRSLSCTNVGGTTNVSSFSSLPLTFSPLSGDNVLCTVTNTPAGASITGRVFLDNGVSSGTANDGLINGGEAGLAGIPVRLTNCAATVHASGVTDGTGAYNLSVLTGTATGTALCVEQTNQGTRISTGASVGSTALPTGTGTPVSSTTYTYTRTSTPDRIAFTWNGTGHSGLNFGDVDTGTFAANGSKSGLPDTTVSYPHTFTAGTGGSVSFAISAATPAPTLTGWSEKIFADPGCTGTLQAGAVQLYPPVATATTVVFGQKVCVIMQEFIPGTAQLSYSNDATVQANFSYSNASPALATASYTLHDITNVGNGTLELKKEVRNVTQGVLTFGINNLAKSGETLEYRISYTNNAATPISNLVVNDTTPVYTSFVASSTGTTPATLTTCTKNTPFNPLPQPAVSCAMPQTAGSTGSVSWKFTGSLSPSGTGEVLFQVKVD</sequence>
<dbReference type="InterPro" id="IPR048834">
    <property type="entry name" value="SpaA_pre-album"/>
</dbReference>
<name>A0AAU7LSW2_9BURK</name>
<dbReference type="EMBL" id="CP157675">
    <property type="protein sequence ID" value="XBP70640.1"/>
    <property type="molecule type" value="Genomic_DNA"/>
</dbReference>
<organism evidence="3">
    <name type="scientific">Polaromonas hydrogenivorans</name>
    <dbReference type="NCBI Taxonomy" id="335476"/>
    <lineage>
        <taxon>Bacteria</taxon>
        <taxon>Pseudomonadati</taxon>
        <taxon>Pseudomonadota</taxon>
        <taxon>Betaproteobacteria</taxon>
        <taxon>Burkholderiales</taxon>
        <taxon>Comamonadaceae</taxon>
        <taxon>Polaromonas</taxon>
    </lineage>
</organism>
<dbReference type="InterPro" id="IPR047589">
    <property type="entry name" value="DUF11_rpt"/>
</dbReference>
<feature type="compositionally biased region" description="Low complexity" evidence="1">
    <location>
        <begin position="1046"/>
        <end position="1056"/>
    </location>
</feature>
<accession>A0AAU7LSW2</accession>
<dbReference type="SUPFAM" id="SSF141072">
    <property type="entry name" value="CalX-like"/>
    <property type="match status" value="1"/>
</dbReference>
<dbReference type="NCBIfam" id="TIGR01451">
    <property type="entry name" value="B_ant_repeat"/>
    <property type="match status" value="1"/>
</dbReference>